<evidence type="ECO:0000256" key="1">
    <source>
        <dbReference type="SAM" id="MobiDB-lite"/>
    </source>
</evidence>
<comment type="caution">
    <text evidence="3">The sequence shown here is derived from an EMBL/GenBank/DDBJ whole genome shotgun (WGS) entry which is preliminary data.</text>
</comment>
<keyword evidence="4" id="KW-1185">Reference proteome</keyword>
<evidence type="ECO:0000313" key="4">
    <source>
        <dbReference type="Proteomes" id="UP001283341"/>
    </source>
</evidence>
<evidence type="ECO:0000313" key="3">
    <source>
        <dbReference type="EMBL" id="KAK3322775.1"/>
    </source>
</evidence>
<reference evidence="3" key="2">
    <citation type="submission" date="2023-06" db="EMBL/GenBank/DDBJ databases">
        <authorList>
            <consortium name="Lawrence Berkeley National Laboratory"/>
            <person name="Haridas S."/>
            <person name="Hensen N."/>
            <person name="Bonometti L."/>
            <person name="Westerberg I."/>
            <person name="Brannstrom I.O."/>
            <person name="Guillou S."/>
            <person name="Cros-Aarteil S."/>
            <person name="Calhoun S."/>
            <person name="Kuo A."/>
            <person name="Mondo S."/>
            <person name="Pangilinan J."/>
            <person name="Riley R."/>
            <person name="Labutti K."/>
            <person name="Andreopoulos B."/>
            <person name="Lipzen A."/>
            <person name="Chen C."/>
            <person name="Yanf M."/>
            <person name="Daum C."/>
            <person name="Ng V."/>
            <person name="Clum A."/>
            <person name="Steindorff A."/>
            <person name="Ohm R."/>
            <person name="Martin F."/>
            <person name="Silar P."/>
            <person name="Natvig D."/>
            <person name="Lalanne C."/>
            <person name="Gautier V."/>
            <person name="Ament-Velasquez S.L."/>
            <person name="Kruys A."/>
            <person name="Hutchinson M.I."/>
            <person name="Powell A.J."/>
            <person name="Barry K."/>
            <person name="Miller A.N."/>
            <person name="Grigoriev I.V."/>
            <person name="Debuchy R."/>
            <person name="Gladieux P."/>
            <person name="Thoren M.H."/>
            <person name="Johannesson H."/>
        </authorList>
    </citation>
    <scope>NUCLEOTIDE SEQUENCE</scope>
    <source>
        <strain evidence="3">CBS 118394</strain>
    </source>
</reference>
<feature type="compositionally biased region" description="Polar residues" evidence="1">
    <location>
        <begin position="156"/>
        <end position="192"/>
    </location>
</feature>
<name>A0AAE0M8G9_9PEZI</name>
<dbReference type="AlphaFoldDB" id="A0AAE0M8G9"/>
<reference evidence="3" key="1">
    <citation type="journal article" date="2023" name="Mol. Phylogenet. Evol.">
        <title>Genome-scale phylogeny and comparative genomics of the fungal order Sordariales.</title>
        <authorList>
            <person name="Hensen N."/>
            <person name="Bonometti L."/>
            <person name="Westerberg I."/>
            <person name="Brannstrom I.O."/>
            <person name="Guillou S."/>
            <person name="Cros-Aarteil S."/>
            <person name="Calhoun S."/>
            <person name="Haridas S."/>
            <person name="Kuo A."/>
            <person name="Mondo S."/>
            <person name="Pangilinan J."/>
            <person name="Riley R."/>
            <person name="LaButti K."/>
            <person name="Andreopoulos B."/>
            <person name="Lipzen A."/>
            <person name="Chen C."/>
            <person name="Yan M."/>
            <person name="Daum C."/>
            <person name="Ng V."/>
            <person name="Clum A."/>
            <person name="Steindorff A."/>
            <person name="Ohm R.A."/>
            <person name="Martin F."/>
            <person name="Silar P."/>
            <person name="Natvig D.O."/>
            <person name="Lalanne C."/>
            <person name="Gautier V."/>
            <person name="Ament-Velasquez S.L."/>
            <person name="Kruys A."/>
            <person name="Hutchinson M.I."/>
            <person name="Powell A.J."/>
            <person name="Barry K."/>
            <person name="Miller A.N."/>
            <person name="Grigoriev I.V."/>
            <person name="Debuchy R."/>
            <person name="Gladieux P."/>
            <person name="Hiltunen Thoren M."/>
            <person name="Johannesson H."/>
        </authorList>
    </citation>
    <scope>NUCLEOTIDE SEQUENCE</scope>
    <source>
        <strain evidence="3">CBS 118394</strain>
    </source>
</reference>
<proteinExistence type="predicted"/>
<dbReference type="EMBL" id="JAUEDM010000003">
    <property type="protein sequence ID" value="KAK3322775.1"/>
    <property type="molecule type" value="Genomic_DNA"/>
</dbReference>
<evidence type="ECO:0000256" key="2">
    <source>
        <dbReference type="SAM" id="SignalP"/>
    </source>
</evidence>
<feature type="signal peptide" evidence="2">
    <location>
        <begin position="1"/>
        <end position="24"/>
    </location>
</feature>
<keyword evidence="2" id="KW-0732">Signal</keyword>
<feature type="compositionally biased region" description="Low complexity" evidence="1">
    <location>
        <begin position="139"/>
        <end position="150"/>
    </location>
</feature>
<feature type="chain" id="PRO_5042285325" evidence="2">
    <location>
        <begin position="25"/>
        <end position="615"/>
    </location>
</feature>
<accession>A0AAE0M8G9</accession>
<dbReference type="Proteomes" id="UP001283341">
    <property type="component" value="Unassembled WGS sequence"/>
</dbReference>
<gene>
    <name evidence="3" type="ORF">B0H66DRAFT_532096</name>
</gene>
<protein>
    <submittedName>
        <fullName evidence="3">Uncharacterized protein</fullName>
    </submittedName>
</protein>
<sequence>MKTRNAGMVASIVHLLLQAASVNAIFLRSTPACAQGEYWCQDRCGSDAYGDTCCPTFGGRHNLCGTDIKCCGDGCCPINSICTPAGGCIPIPDPSLNTTTYETCFAQLTITTITTVTSWKTSILYASMTNIGPCGLETSTSTTATSNSSATDRESGSTGSETATWPSSSVDVTSIPSQFSTPQASATTFTNSDRQPVVSSGSVIVIRGTQTFTIPPITAPTTLTTGGLTFTFTPSVIPTSPRATTLTNSDGTPVVSSGPVIIIGGSETLRGLFALSAQRSSPSHLQIPERLQTGVVSSSSVIIIDGSTTVSISSVTSPTTLTTGGQTFTLNPSSTISRTVITTGSNTITVPPGITGPTTIPTGSVTLTFTPEPTPTDGPGGNTDPEDDDDMEYCEILLPICMPSYRTTRSATGGRFKSLQQLLHHPHRHQLCRLLPADQLHNHQKPDSLWVFHLRGDFNNDWILSHSHATSNLCGRRLHRLLNQRLKLRRHRLQRHRDSVTATKRRHNLPRRTPARMRVRPTNSANTHLLPAGRDQRDVRGKRLRGRVERQRPRDVSAELPGLSLHADDDSFDAIRFADTAAASSSARADGRILVGPAADDAQLADRFADISGRP</sequence>
<feature type="region of interest" description="Disordered" evidence="1">
    <location>
        <begin position="139"/>
        <end position="192"/>
    </location>
</feature>
<organism evidence="3 4">
    <name type="scientific">Apodospora peruviana</name>
    <dbReference type="NCBI Taxonomy" id="516989"/>
    <lineage>
        <taxon>Eukaryota</taxon>
        <taxon>Fungi</taxon>
        <taxon>Dikarya</taxon>
        <taxon>Ascomycota</taxon>
        <taxon>Pezizomycotina</taxon>
        <taxon>Sordariomycetes</taxon>
        <taxon>Sordariomycetidae</taxon>
        <taxon>Sordariales</taxon>
        <taxon>Lasiosphaeriaceae</taxon>
        <taxon>Apodospora</taxon>
    </lineage>
</organism>